<dbReference type="HOGENOM" id="CLU_1366305_0_0_1"/>
<feature type="region of interest" description="Disordered" evidence="1">
    <location>
        <begin position="1"/>
        <end position="56"/>
    </location>
</feature>
<accession>X0L441</accession>
<protein>
    <submittedName>
        <fullName evidence="2">Uncharacterized protein</fullName>
    </submittedName>
</protein>
<organism evidence="2">
    <name type="scientific">Fusarium oxysporum f. sp. vasinfectum 25433</name>
    <dbReference type="NCBI Taxonomy" id="1089449"/>
    <lineage>
        <taxon>Eukaryota</taxon>
        <taxon>Fungi</taxon>
        <taxon>Dikarya</taxon>
        <taxon>Ascomycota</taxon>
        <taxon>Pezizomycotina</taxon>
        <taxon>Sordariomycetes</taxon>
        <taxon>Hypocreomycetidae</taxon>
        <taxon>Hypocreales</taxon>
        <taxon>Nectriaceae</taxon>
        <taxon>Fusarium</taxon>
        <taxon>Fusarium oxysporum species complex</taxon>
    </lineage>
</organism>
<feature type="compositionally biased region" description="Polar residues" evidence="1">
    <location>
        <begin position="154"/>
        <end position="166"/>
    </location>
</feature>
<dbReference type="OrthoDB" id="10316974at2759"/>
<feature type="region of interest" description="Disordered" evidence="1">
    <location>
        <begin position="154"/>
        <end position="174"/>
    </location>
</feature>
<evidence type="ECO:0000313" key="2">
    <source>
        <dbReference type="EMBL" id="EXM20714.1"/>
    </source>
</evidence>
<evidence type="ECO:0000256" key="1">
    <source>
        <dbReference type="SAM" id="MobiDB-lite"/>
    </source>
</evidence>
<dbReference type="EMBL" id="JH657951">
    <property type="protein sequence ID" value="EXM20714.1"/>
    <property type="molecule type" value="Genomic_DNA"/>
</dbReference>
<reference evidence="2" key="1">
    <citation type="submission" date="2011-11" db="EMBL/GenBank/DDBJ databases">
        <title>The Genome Sequence of Fusarium oxysporum Cotton.</title>
        <authorList>
            <consortium name="The Broad Institute Genome Sequencing Platform"/>
            <person name="Ma L.-J."/>
            <person name="Gale L.R."/>
            <person name="Schwartz D.C."/>
            <person name="Zhou S."/>
            <person name="Corby-Kistler H."/>
            <person name="Young S.K."/>
            <person name="Zeng Q."/>
            <person name="Gargeya S."/>
            <person name="Fitzgerald M."/>
            <person name="Haas B."/>
            <person name="Abouelleil A."/>
            <person name="Alvarado L."/>
            <person name="Arachchi H.M."/>
            <person name="Berlin A."/>
            <person name="Brown A."/>
            <person name="Chapman S.B."/>
            <person name="Chen Z."/>
            <person name="Dunbar C."/>
            <person name="Freedman E."/>
            <person name="Gearin G."/>
            <person name="Goldberg J."/>
            <person name="Griggs A."/>
            <person name="Gujja S."/>
            <person name="Heiman D."/>
            <person name="Howarth C."/>
            <person name="Larson L."/>
            <person name="Lui A."/>
            <person name="MacDonald P.J.P."/>
            <person name="Montmayeur A."/>
            <person name="Murphy C."/>
            <person name="Neiman D."/>
            <person name="Pearson M."/>
            <person name="Priest M."/>
            <person name="Roberts A."/>
            <person name="Saif S."/>
            <person name="Shea T."/>
            <person name="Shenoy N."/>
            <person name="Sisk P."/>
            <person name="Stolte C."/>
            <person name="Sykes S."/>
            <person name="Wortman J."/>
            <person name="Nusbaum C."/>
            <person name="Birren B."/>
        </authorList>
    </citation>
    <scope>NUCLEOTIDE SEQUENCE [LARGE SCALE GENOMIC DNA]</scope>
    <source>
        <strain evidence="2">25433</strain>
    </source>
</reference>
<proteinExistence type="predicted"/>
<name>X0L441_FUSOX</name>
<reference evidence="2" key="2">
    <citation type="submission" date="2012-05" db="EMBL/GenBank/DDBJ databases">
        <title>The Genome Annotation of Fusarium oxysporum Cotton.</title>
        <authorList>
            <consortium name="The Broad Institute Genomics Platform"/>
            <person name="Ma L.-J."/>
            <person name="Corby-Kistler H."/>
            <person name="Broz K."/>
            <person name="Gale L.R."/>
            <person name="Jonkers W."/>
            <person name="O'Donnell K."/>
            <person name="Ploetz R."/>
            <person name="Steinberg C."/>
            <person name="Schwartz D.C."/>
            <person name="VanEtten H."/>
            <person name="Zhou S."/>
            <person name="Young S.K."/>
            <person name="Zeng Q."/>
            <person name="Gargeya S."/>
            <person name="Fitzgerald M."/>
            <person name="Abouelleil A."/>
            <person name="Alvarado L."/>
            <person name="Chapman S.B."/>
            <person name="Gainer-Dewar J."/>
            <person name="Goldberg J."/>
            <person name="Griggs A."/>
            <person name="Gujja S."/>
            <person name="Hansen M."/>
            <person name="Howarth C."/>
            <person name="Imamovic A."/>
            <person name="Ireland A."/>
            <person name="Larimer J."/>
            <person name="McCowan C."/>
            <person name="Murphy C."/>
            <person name="Pearson M."/>
            <person name="Poon T.W."/>
            <person name="Priest M."/>
            <person name="Roberts A."/>
            <person name="Saif S."/>
            <person name="Shea T."/>
            <person name="Sykes S."/>
            <person name="Wortman J."/>
            <person name="Nusbaum C."/>
            <person name="Birren B."/>
        </authorList>
    </citation>
    <scope>NUCLEOTIDE SEQUENCE</scope>
    <source>
        <strain evidence="2">25433</strain>
    </source>
</reference>
<feature type="compositionally biased region" description="Low complexity" evidence="1">
    <location>
        <begin position="7"/>
        <end position="49"/>
    </location>
</feature>
<gene>
    <name evidence="2" type="ORF">FOTG_11362</name>
</gene>
<dbReference type="AlphaFoldDB" id="X0L441"/>
<dbReference type="Proteomes" id="UP000030701">
    <property type="component" value="Unassembled WGS sequence"/>
</dbReference>
<sequence length="200" mass="21963">MPPQKSTPQKATQKSTPKTSTPQKSTQKSTTQKSTPQKSTTQKSTAQKSIPSPDVKGNWCHSVFKVLWSMVEGENGNTNTIKGDDNHVILFGNDNKNDLHGNKNLVAEHGANNENNSKGNSNKIGLEGIGNKHTPRESINNVIIYLSTWVKSNKGPTSGDQQTGNKGENDKANWPEQIRRMCERCLHEGNKWWPSSAAAS</sequence>